<accession>A0A0S4VK74</accession>
<feature type="domain" description="Bacteriophage Mu Gp45 N-terminal" evidence="2">
    <location>
        <begin position="22"/>
        <end position="89"/>
    </location>
</feature>
<name>A0A0S4VK74_RALSL</name>
<dbReference type="EMBL" id="LN899822">
    <property type="protein sequence ID" value="CUV61170.1"/>
    <property type="molecule type" value="Genomic_DNA"/>
</dbReference>
<dbReference type="NCBIfam" id="TIGR01644">
    <property type="entry name" value="phage_P2_V"/>
    <property type="match status" value="1"/>
</dbReference>
<protein>
    <submittedName>
        <fullName evidence="4">Bacteriophage Mu Gp45 protein</fullName>
    </submittedName>
</protein>
<evidence type="ECO:0000313" key="4">
    <source>
        <dbReference type="EMBL" id="CUV34943.1"/>
    </source>
</evidence>
<dbReference type="InterPro" id="IPR013046">
    <property type="entry name" value="GpV/Gp45"/>
</dbReference>
<feature type="region of interest" description="Disordered" evidence="1">
    <location>
        <begin position="151"/>
        <end position="190"/>
    </location>
</feature>
<organism evidence="4">
    <name type="scientific">Ralstonia solanacearum</name>
    <name type="common">Pseudomonas solanacearum</name>
    <dbReference type="NCBI Taxonomy" id="305"/>
    <lineage>
        <taxon>Bacteria</taxon>
        <taxon>Pseudomonadati</taxon>
        <taxon>Pseudomonadota</taxon>
        <taxon>Betaproteobacteria</taxon>
        <taxon>Burkholderiales</taxon>
        <taxon>Burkholderiaceae</taxon>
        <taxon>Ralstonia</taxon>
        <taxon>Ralstonia solanacearum species complex</taxon>
    </lineage>
</organism>
<dbReference type="EMBL" id="LN899826">
    <property type="protein sequence ID" value="CUV41740.1"/>
    <property type="molecule type" value="Genomic_DNA"/>
</dbReference>
<evidence type="ECO:0000313" key="6">
    <source>
        <dbReference type="EMBL" id="CUV61170.1"/>
    </source>
</evidence>
<gene>
    <name evidence="6" type="ORF">RD1301_v1_1340003</name>
    <name evidence="3" type="ORF">RUN1744_v1_910024</name>
    <name evidence="4" type="ORF">TD1301_v1_1150012</name>
    <name evidence="5" type="ORF">TF3108_v1_850025</name>
</gene>
<dbReference type="EMBL" id="LN899825">
    <property type="protein sequence ID" value="CUV34943.1"/>
    <property type="molecule type" value="Genomic_DNA"/>
</dbReference>
<dbReference type="PIRSF" id="PIRSF012337">
    <property type="entry name" value="gp45"/>
    <property type="match status" value="1"/>
</dbReference>
<dbReference type="InterPro" id="IPR053861">
    <property type="entry name" value="Phage_Mu_Gp45_N"/>
</dbReference>
<evidence type="ECO:0000256" key="1">
    <source>
        <dbReference type="SAM" id="MobiDB-lite"/>
    </source>
</evidence>
<feature type="compositionally biased region" description="Polar residues" evidence="1">
    <location>
        <begin position="179"/>
        <end position="190"/>
    </location>
</feature>
<evidence type="ECO:0000259" key="2">
    <source>
        <dbReference type="Pfam" id="PF06890"/>
    </source>
</evidence>
<proteinExistence type="predicted"/>
<reference evidence="4" key="1">
    <citation type="submission" date="2015-10" db="EMBL/GenBank/DDBJ databases">
        <authorList>
            <person name="Gilbert D.G."/>
        </authorList>
    </citation>
    <scope>NUCLEOTIDE SEQUENCE</scope>
    <source>
        <strain evidence="4">Phyl III-seqv23</strain>
    </source>
</reference>
<evidence type="ECO:0000313" key="3">
    <source>
        <dbReference type="EMBL" id="CUV25308.1"/>
    </source>
</evidence>
<dbReference type="Pfam" id="PF06890">
    <property type="entry name" value="Phage_Mu_Gp45"/>
    <property type="match status" value="1"/>
</dbReference>
<dbReference type="EMBL" id="LN899823">
    <property type="protein sequence ID" value="CUV25308.1"/>
    <property type="molecule type" value="Genomic_DNA"/>
</dbReference>
<sequence length="190" mass="20459">MLEIIDNMLAPLRARVALMVARCVLTAVNDAAGLQRAQVRVLADDDHDDVERFQQYGFTGVPQAGAEGLFLAIGGNTDHGVLIGVEDRRYRLKGLQGGEVALYDDQGLKVHLTRDGIVVDGGGKDVRFVNTPTVRIPQDLQVGRDIVAGRDIADSGGGKTMRGMRGTYNGHNHPENNVADGNTNQPNQSM</sequence>
<dbReference type="InterPro" id="IPR014462">
    <property type="entry name" value="Phage_Mu_Gp45"/>
</dbReference>
<evidence type="ECO:0000313" key="5">
    <source>
        <dbReference type="EMBL" id="CUV41740.1"/>
    </source>
</evidence>
<dbReference type="AlphaFoldDB" id="A0A0S4VK74"/>